<keyword evidence="9" id="KW-1185">Reference proteome</keyword>
<dbReference type="Proteomes" id="UP000239532">
    <property type="component" value="Unassembled WGS sequence"/>
</dbReference>
<feature type="domain" description="PAS" evidence="7">
    <location>
        <begin position="10"/>
        <end position="80"/>
    </location>
</feature>
<evidence type="ECO:0000313" key="8">
    <source>
        <dbReference type="EMBL" id="PRP65834.1"/>
    </source>
</evidence>
<organism evidence="8 9">
    <name type="scientific">Nonlabens agnitus</name>
    <dbReference type="NCBI Taxonomy" id="870484"/>
    <lineage>
        <taxon>Bacteria</taxon>
        <taxon>Pseudomonadati</taxon>
        <taxon>Bacteroidota</taxon>
        <taxon>Flavobacteriia</taxon>
        <taxon>Flavobacteriales</taxon>
        <taxon>Flavobacteriaceae</taxon>
        <taxon>Nonlabens</taxon>
    </lineage>
</organism>
<protein>
    <recommendedName>
        <fullName evidence="2">histidine kinase</fullName>
        <ecNumber evidence="2">2.7.13.3</ecNumber>
    </recommendedName>
</protein>
<feature type="domain" description="Histidine kinase" evidence="6">
    <location>
        <begin position="149"/>
        <end position="362"/>
    </location>
</feature>
<dbReference type="CDD" id="cd00082">
    <property type="entry name" value="HisKA"/>
    <property type="match status" value="1"/>
</dbReference>
<dbReference type="PROSITE" id="PS50112">
    <property type="entry name" value="PAS"/>
    <property type="match status" value="1"/>
</dbReference>
<dbReference type="Pfam" id="PF08447">
    <property type="entry name" value="PAS_3"/>
    <property type="match status" value="1"/>
</dbReference>
<dbReference type="SMART" id="SM00387">
    <property type="entry name" value="HATPase_c"/>
    <property type="match status" value="1"/>
</dbReference>
<dbReference type="PANTHER" id="PTHR43304">
    <property type="entry name" value="PHYTOCHROME-LIKE PROTEIN CPH1"/>
    <property type="match status" value="1"/>
</dbReference>
<dbReference type="InterPro" id="IPR036890">
    <property type="entry name" value="HATPase_C_sf"/>
</dbReference>
<dbReference type="NCBIfam" id="TIGR00229">
    <property type="entry name" value="sensory_box"/>
    <property type="match status" value="1"/>
</dbReference>
<dbReference type="InterPro" id="IPR003594">
    <property type="entry name" value="HATPase_dom"/>
</dbReference>
<dbReference type="OrthoDB" id="5522855at2"/>
<dbReference type="InterPro" id="IPR000014">
    <property type="entry name" value="PAS"/>
</dbReference>
<dbReference type="Pfam" id="PF02518">
    <property type="entry name" value="HATPase_c"/>
    <property type="match status" value="1"/>
</dbReference>
<accession>A0A2S9WQR6</accession>
<dbReference type="InterPro" id="IPR052162">
    <property type="entry name" value="Sensor_kinase/Photoreceptor"/>
</dbReference>
<dbReference type="EMBL" id="MQUC01000003">
    <property type="protein sequence ID" value="PRP65834.1"/>
    <property type="molecule type" value="Genomic_DNA"/>
</dbReference>
<dbReference type="PANTHER" id="PTHR43304:SF1">
    <property type="entry name" value="PAC DOMAIN-CONTAINING PROTEIN"/>
    <property type="match status" value="1"/>
</dbReference>
<dbReference type="InterPro" id="IPR003661">
    <property type="entry name" value="HisK_dim/P_dom"/>
</dbReference>
<dbReference type="AlphaFoldDB" id="A0A2S9WQR6"/>
<evidence type="ECO:0000256" key="1">
    <source>
        <dbReference type="ARBA" id="ARBA00000085"/>
    </source>
</evidence>
<dbReference type="PRINTS" id="PR00344">
    <property type="entry name" value="BCTRLSENSOR"/>
</dbReference>
<keyword evidence="3" id="KW-0597">Phosphoprotein</keyword>
<evidence type="ECO:0000256" key="3">
    <source>
        <dbReference type="ARBA" id="ARBA00022553"/>
    </source>
</evidence>
<dbReference type="Gene3D" id="3.30.565.10">
    <property type="entry name" value="Histidine kinase-like ATPase, C-terminal domain"/>
    <property type="match status" value="1"/>
</dbReference>
<dbReference type="CDD" id="cd00130">
    <property type="entry name" value="PAS"/>
    <property type="match status" value="1"/>
</dbReference>
<dbReference type="EC" id="2.7.13.3" evidence="2"/>
<evidence type="ECO:0000256" key="4">
    <source>
        <dbReference type="ARBA" id="ARBA00022679"/>
    </source>
</evidence>
<comment type="caution">
    <text evidence="8">The sequence shown here is derived from an EMBL/GenBank/DDBJ whole genome shotgun (WGS) entry which is preliminary data.</text>
</comment>
<name>A0A2S9WQR6_9FLAO</name>
<dbReference type="Gene3D" id="1.10.287.130">
    <property type="match status" value="1"/>
</dbReference>
<proteinExistence type="predicted"/>
<comment type="catalytic activity">
    <reaction evidence="1">
        <text>ATP + protein L-histidine = ADP + protein N-phospho-L-histidine.</text>
        <dbReference type="EC" id="2.7.13.3"/>
    </reaction>
</comment>
<dbReference type="GO" id="GO:0000155">
    <property type="term" value="F:phosphorelay sensor kinase activity"/>
    <property type="evidence" value="ECO:0007669"/>
    <property type="project" value="InterPro"/>
</dbReference>
<gene>
    <name evidence="8" type="ORF">BST86_01370</name>
</gene>
<evidence type="ECO:0000259" key="6">
    <source>
        <dbReference type="PROSITE" id="PS50109"/>
    </source>
</evidence>
<keyword evidence="4" id="KW-0808">Transferase</keyword>
<evidence type="ECO:0000256" key="5">
    <source>
        <dbReference type="ARBA" id="ARBA00022777"/>
    </source>
</evidence>
<dbReference type="RefSeq" id="WP_105981700.1">
    <property type="nucleotide sequence ID" value="NZ_MQUC01000003.1"/>
</dbReference>
<dbReference type="InterPro" id="IPR004358">
    <property type="entry name" value="Sig_transdc_His_kin-like_C"/>
</dbReference>
<dbReference type="InterPro" id="IPR005467">
    <property type="entry name" value="His_kinase_dom"/>
</dbReference>
<reference evidence="8 9" key="1">
    <citation type="submission" date="2016-11" db="EMBL/GenBank/DDBJ databases">
        <title>Trade-off between light-utilization and light-protection in marine flavobacteria.</title>
        <authorList>
            <person name="Kumagai Y."/>
        </authorList>
    </citation>
    <scope>NUCLEOTIDE SEQUENCE [LARGE SCALE GENOMIC DNA]</scope>
    <source>
        <strain evidence="8 9">JCM 17109</strain>
    </source>
</reference>
<evidence type="ECO:0000313" key="9">
    <source>
        <dbReference type="Proteomes" id="UP000239532"/>
    </source>
</evidence>
<dbReference type="SUPFAM" id="SSF47384">
    <property type="entry name" value="Homodimeric domain of signal transducing histidine kinase"/>
    <property type="match status" value="1"/>
</dbReference>
<dbReference type="PROSITE" id="PS50109">
    <property type="entry name" value="HIS_KIN"/>
    <property type="match status" value="1"/>
</dbReference>
<dbReference type="SMART" id="SM00091">
    <property type="entry name" value="PAS"/>
    <property type="match status" value="1"/>
</dbReference>
<evidence type="ECO:0000259" key="7">
    <source>
        <dbReference type="PROSITE" id="PS50112"/>
    </source>
</evidence>
<dbReference type="InterPro" id="IPR035965">
    <property type="entry name" value="PAS-like_dom_sf"/>
</dbReference>
<dbReference type="InterPro" id="IPR036097">
    <property type="entry name" value="HisK_dim/P_sf"/>
</dbReference>
<dbReference type="SUPFAM" id="SSF55874">
    <property type="entry name" value="ATPase domain of HSP90 chaperone/DNA topoisomerase II/histidine kinase"/>
    <property type="match status" value="1"/>
</dbReference>
<dbReference type="InterPro" id="IPR013655">
    <property type="entry name" value="PAS_fold_3"/>
</dbReference>
<keyword evidence="5" id="KW-0418">Kinase</keyword>
<dbReference type="SUPFAM" id="SSF55785">
    <property type="entry name" value="PYP-like sensor domain (PAS domain)"/>
    <property type="match status" value="1"/>
</dbReference>
<sequence>MQEMTGIHPTEELFSHFFNLTQDYLCIAGYDGYFKKVNPAFIEFMGYSEEELMASPIHTFIYEKDQHRTATSRKGLTKGSPLLHFDNRYTTKSGEIVWLTWTAIPNEDNQLVYAIARNVNHIKKKEEERNAAIANLTQLNKELKRLSFTATHDLKSPVNNLISLFHLLDTSEIKNEENLLYINLLKESSENLRDILNNYVDTIKKKNTSLHHKEQVCMKQVLQATLDPIKYLIKNTGTTFHIDLDQASTINFNAFCLHSIFLNLISNSIKYARPGVPPVIQITSSNKEDSVQVSVSDNGSGFDMEKASGKIFHLNETFHDATDSKGVGLYLVNDYMKSFDGEIQVNSTVNQGTTFTLTFPNQ</sequence>
<dbReference type="Gene3D" id="3.30.450.20">
    <property type="entry name" value="PAS domain"/>
    <property type="match status" value="1"/>
</dbReference>
<evidence type="ECO:0000256" key="2">
    <source>
        <dbReference type="ARBA" id="ARBA00012438"/>
    </source>
</evidence>